<feature type="transmembrane region" description="Helical" evidence="4">
    <location>
        <begin position="357"/>
        <end position="376"/>
    </location>
</feature>
<dbReference type="PIRSF" id="PIRSF005690">
    <property type="entry name" value="GerBA"/>
    <property type="match status" value="1"/>
</dbReference>
<gene>
    <name evidence="5" type="ORF">WMO75_06775</name>
</gene>
<proteinExistence type="inferred from homology"/>
<dbReference type="Pfam" id="PF03323">
    <property type="entry name" value="GerA"/>
    <property type="match status" value="1"/>
</dbReference>
<comment type="similarity">
    <text evidence="1">Belongs to the GerABKA family.</text>
</comment>
<name>A0ABV1AJL9_9FIRM</name>
<evidence type="ECO:0000256" key="1">
    <source>
        <dbReference type="ARBA" id="ARBA00005278"/>
    </source>
</evidence>
<evidence type="ECO:0000256" key="4">
    <source>
        <dbReference type="SAM" id="Phobius"/>
    </source>
</evidence>
<keyword evidence="2 4" id="KW-0472">Membrane</keyword>
<sequence length="517" mass="58159">MDQKTKIHSELRKNESYIREKFENCADILIRPMRLGSESKIDCLMVYIEVAVSNMMLDDSALGKMINHFWEISPGQIQEFMRNNSLGIADVQKLADMEEVLSAVLAGNAVFFIDGYDKAMKISSKGYPDMGVSEAKSEKVLRGSKEGFSDSVKTNSALVRKRIRNSRMKVEEKTTGVRSKTVLQLLYMEDLVQEDLLENIKTSLDEYRIDGIFDSGMLEQLTDRTWYSPFPQYQTTERPDRAAMEILNGKIVVLCDNSPSALILPSSFNGFMESSEDWFHHFEMASFLRALRYLALLVATLLPGLYLAVIRFHTQILPANLILSFAKAREGVPFSSVVELIFLELSFELIREAGVRVPGALGNAIGIVGGLIIGQAAVSANLVSPIVVMIVALTALGSMVIPEEEFAAAFRLLKYVFLFLGGYLGIFGIVLGIYLTVAHLSGLLSCGMPYLLPFIKKEPCRDAGEGILRIPFRKRWQRPLYARWEQKIRLRKNDSDDSGESRREDSRKVQEQEEKDS</sequence>
<dbReference type="InterPro" id="IPR004995">
    <property type="entry name" value="Spore_Ger"/>
</dbReference>
<evidence type="ECO:0000256" key="2">
    <source>
        <dbReference type="ARBA" id="ARBA00023136"/>
    </source>
</evidence>
<evidence type="ECO:0000313" key="6">
    <source>
        <dbReference type="Proteomes" id="UP001446032"/>
    </source>
</evidence>
<keyword evidence="4" id="KW-1133">Transmembrane helix</keyword>
<feature type="transmembrane region" description="Helical" evidence="4">
    <location>
        <begin position="382"/>
        <end position="401"/>
    </location>
</feature>
<feature type="transmembrane region" description="Helical" evidence="4">
    <location>
        <begin position="293"/>
        <end position="312"/>
    </location>
</feature>
<dbReference type="RefSeq" id="WP_118252580.1">
    <property type="nucleotide sequence ID" value="NZ_JBBMEI010000016.1"/>
</dbReference>
<comment type="caution">
    <text evidence="5">The sequence shown here is derived from an EMBL/GenBank/DDBJ whole genome shotgun (WGS) entry which is preliminary data.</text>
</comment>
<keyword evidence="6" id="KW-1185">Reference proteome</keyword>
<reference evidence="5 6" key="1">
    <citation type="submission" date="2024-03" db="EMBL/GenBank/DDBJ databases">
        <title>Human intestinal bacterial collection.</title>
        <authorList>
            <person name="Pauvert C."/>
            <person name="Hitch T.C.A."/>
            <person name="Clavel T."/>
        </authorList>
    </citation>
    <scope>NUCLEOTIDE SEQUENCE [LARGE SCALE GENOMIC DNA]</scope>
    <source>
        <strain evidence="5 6">CLA-AA-H95</strain>
    </source>
</reference>
<protein>
    <submittedName>
        <fullName evidence="5">Spore germination protein</fullName>
    </submittedName>
</protein>
<accession>A0ABV1AJL9</accession>
<feature type="region of interest" description="Disordered" evidence="3">
    <location>
        <begin position="491"/>
        <end position="517"/>
    </location>
</feature>
<keyword evidence="4" id="KW-0812">Transmembrane</keyword>
<dbReference type="EMBL" id="JBBMEI010000016">
    <property type="protein sequence ID" value="MEQ2358042.1"/>
    <property type="molecule type" value="Genomic_DNA"/>
</dbReference>
<dbReference type="InterPro" id="IPR050768">
    <property type="entry name" value="UPF0353/GerABKA_families"/>
</dbReference>
<organism evidence="5 6">
    <name type="scientific">Blautia intestinihominis</name>
    <dbReference type="NCBI Taxonomy" id="3133152"/>
    <lineage>
        <taxon>Bacteria</taxon>
        <taxon>Bacillati</taxon>
        <taxon>Bacillota</taxon>
        <taxon>Clostridia</taxon>
        <taxon>Lachnospirales</taxon>
        <taxon>Lachnospiraceae</taxon>
        <taxon>Blautia</taxon>
    </lineage>
</organism>
<dbReference type="PANTHER" id="PTHR22550">
    <property type="entry name" value="SPORE GERMINATION PROTEIN"/>
    <property type="match status" value="1"/>
</dbReference>
<evidence type="ECO:0000256" key="3">
    <source>
        <dbReference type="SAM" id="MobiDB-lite"/>
    </source>
</evidence>
<feature type="transmembrane region" description="Helical" evidence="4">
    <location>
        <begin position="413"/>
        <end position="435"/>
    </location>
</feature>
<dbReference type="PANTHER" id="PTHR22550:SF5">
    <property type="entry name" value="LEUCINE ZIPPER PROTEIN 4"/>
    <property type="match status" value="1"/>
</dbReference>
<evidence type="ECO:0000313" key="5">
    <source>
        <dbReference type="EMBL" id="MEQ2358042.1"/>
    </source>
</evidence>
<dbReference type="Proteomes" id="UP001446032">
    <property type="component" value="Unassembled WGS sequence"/>
</dbReference>